<gene>
    <name evidence="2" type="ORF">GCK32_017325</name>
</gene>
<comment type="caution">
    <text evidence="2">The sequence shown here is derived from an EMBL/GenBank/DDBJ whole genome shotgun (WGS) entry which is preliminary data.</text>
</comment>
<dbReference type="Proteomes" id="UP001331761">
    <property type="component" value="Unassembled WGS sequence"/>
</dbReference>
<feature type="transmembrane region" description="Helical" evidence="1">
    <location>
        <begin position="20"/>
        <end position="44"/>
    </location>
</feature>
<accession>A0AAN8FY63</accession>
<keyword evidence="1" id="KW-1133">Transmembrane helix</keyword>
<keyword evidence="1" id="KW-0472">Membrane</keyword>
<keyword evidence="3" id="KW-1185">Reference proteome</keyword>
<dbReference type="EMBL" id="WIXE01004417">
    <property type="protein sequence ID" value="KAK5983060.1"/>
    <property type="molecule type" value="Genomic_DNA"/>
</dbReference>
<organism evidence="2 3">
    <name type="scientific">Trichostrongylus colubriformis</name>
    <name type="common">Black scour worm</name>
    <dbReference type="NCBI Taxonomy" id="6319"/>
    <lineage>
        <taxon>Eukaryota</taxon>
        <taxon>Metazoa</taxon>
        <taxon>Ecdysozoa</taxon>
        <taxon>Nematoda</taxon>
        <taxon>Chromadorea</taxon>
        <taxon>Rhabditida</taxon>
        <taxon>Rhabditina</taxon>
        <taxon>Rhabditomorpha</taxon>
        <taxon>Strongyloidea</taxon>
        <taxon>Trichostrongylidae</taxon>
        <taxon>Trichostrongylus</taxon>
    </lineage>
</organism>
<evidence type="ECO:0000313" key="3">
    <source>
        <dbReference type="Proteomes" id="UP001331761"/>
    </source>
</evidence>
<evidence type="ECO:0000313" key="2">
    <source>
        <dbReference type="EMBL" id="KAK5983060.1"/>
    </source>
</evidence>
<feature type="non-terminal residue" evidence="2">
    <location>
        <position position="99"/>
    </location>
</feature>
<proteinExistence type="predicted"/>
<evidence type="ECO:0000256" key="1">
    <source>
        <dbReference type="SAM" id="Phobius"/>
    </source>
</evidence>
<feature type="transmembrane region" description="Helical" evidence="1">
    <location>
        <begin position="64"/>
        <end position="83"/>
    </location>
</feature>
<reference evidence="2 3" key="1">
    <citation type="submission" date="2019-10" db="EMBL/GenBank/DDBJ databases">
        <title>Assembly and Annotation for the nematode Trichostrongylus colubriformis.</title>
        <authorList>
            <person name="Martin J."/>
        </authorList>
    </citation>
    <scope>NUCLEOTIDE SEQUENCE [LARGE SCALE GENOMIC DNA]</scope>
    <source>
        <strain evidence="2">G859</strain>
        <tissue evidence="2">Whole worm</tissue>
    </source>
</reference>
<dbReference type="AlphaFoldDB" id="A0AAN8FY63"/>
<protein>
    <submittedName>
        <fullName evidence="2">Uncharacterized protein</fullName>
    </submittedName>
</protein>
<feature type="non-terminal residue" evidence="2">
    <location>
        <position position="1"/>
    </location>
</feature>
<name>A0AAN8FY63_TRICO</name>
<keyword evidence="1" id="KW-0812">Transmembrane</keyword>
<sequence>LSFQVLMRDRKFSTLQAHRLMLFSGILDCVQLLGHVFGGVATIWEDINYDTPYLCQFIGGTMSAAWVGLFPLSLLIAVQRFLIVRGKVKADEKFSLGMK</sequence>